<dbReference type="AlphaFoldDB" id="X1KGA1"/>
<comment type="caution">
    <text evidence="1">The sequence shown here is derived from an EMBL/GenBank/DDBJ whole genome shotgun (WGS) entry which is preliminary data.</text>
</comment>
<reference evidence="1" key="1">
    <citation type="journal article" date="2014" name="Front. Microbiol.">
        <title>High frequency of phylogenetically diverse reductive dehalogenase-homologous genes in deep subseafloor sedimentary metagenomes.</title>
        <authorList>
            <person name="Kawai M."/>
            <person name="Futagami T."/>
            <person name="Toyoda A."/>
            <person name="Takaki Y."/>
            <person name="Nishi S."/>
            <person name="Hori S."/>
            <person name="Arai W."/>
            <person name="Tsubouchi T."/>
            <person name="Morono Y."/>
            <person name="Uchiyama I."/>
            <person name="Ito T."/>
            <person name="Fujiyama A."/>
            <person name="Inagaki F."/>
            <person name="Takami H."/>
        </authorList>
    </citation>
    <scope>NUCLEOTIDE SEQUENCE</scope>
    <source>
        <strain evidence="1">Expedition CK06-06</strain>
    </source>
</reference>
<organism evidence="1">
    <name type="scientific">marine sediment metagenome</name>
    <dbReference type="NCBI Taxonomy" id="412755"/>
    <lineage>
        <taxon>unclassified sequences</taxon>
        <taxon>metagenomes</taxon>
        <taxon>ecological metagenomes</taxon>
    </lineage>
</organism>
<gene>
    <name evidence="1" type="ORF">S03H2_70318</name>
</gene>
<feature type="non-terminal residue" evidence="1">
    <location>
        <position position="57"/>
    </location>
</feature>
<sequence length="57" mass="5322">MTVTINSVTQNGAERTAGALAVSQGVRQNGAGGVIPAGSLLDKLGGVVAAAAGGGDD</sequence>
<name>X1KGA1_9ZZZZ</name>
<proteinExistence type="predicted"/>
<dbReference type="EMBL" id="BARU01046696">
    <property type="protein sequence ID" value="GAH92655.1"/>
    <property type="molecule type" value="Genomic_DNA"/>
</dbReference>
<evidence type="ECO:0000313" key="1">
    <source>
        <dbReference type="EMBL" id="GAH92655.1"/>
    </source>
</evidence>
<protein>
    <submittedName>
        <fullName evidence="1">Uncharacterized protein</fullName>
    </submittedName>
</protein>
<accession>X1KGA1</accession>